<evidence type="ECO:0000259" key="8">
    <source>
        <dbReference type="SMART" id="SM00862"/>
    </source>
</evidence>
<dbReference type="InterPro" id="IPR036322">
    <property type="entry name" value="WD40_repeat_dom_sf"/>
</dbReference>
<dbReference type="Pfam" id="PF07676">
    <property type="entry name" value="PD40"/>
    <property type="match status" value="1"/>
</dbReference>
<organism evidence="10 11">
    <name type="scientific">Nocardioides astragali</name>
    <dbReference type="NCBI Taxonomy" id="1776736"/>
    <lineage>
        <taxon>Bacteria</taxon>
        <taxon>Bacillati</taxon>
        <taxon>Actinomycetota</taxon>
        <taxon>Actinomycetes</taxon>
        <taxon>Propionibacteriales</taxon>
        <taxon>Nocardioidaceae</taxon>
        <taxon>Nocardioides</taxon>
    </lineage>
</organism>
<dbReference type="InterPro" id="IPR011990">
    <property type="entry name" value="TPR-like_helical_dom_sf"/>
</dbReference>
<dbReference type="Gene3D" id="3.40.50.300">
    <property type="entry name" value="P-loop containing nucleotide triphosphate hydrolases"/>
    <property type="match status" value="1"/>
</dbReference>
<evidence type="ECO:0000256" key="6">
    <source>
        <dbReference type="ARBA" id="ARBA00023163"/>
    </source>
</evidence>
<dbReference type="EMBL" id="JBHTCH010000014">
    <property type="protein sequence ID" value="MFC7360764.1"/>
    <property type="molecule type" value="Genomic_DNA"/>
</dbReference>
<dbReference type="SUPFAM" id="SSF50978">
    <property type="entry name" value="WD40 repeat-like"/>
    <property type="match status" value="1"/>
</dbReference>
<evidence type="ECO:0000256" key="5">
    <source>
        <dbReference type="ARBA" id="ARBA00023125"/>
    </source>
</evidence>
<reference evidence="11" key="1">
    <citation type="journal article" date="2019" name="Int. J. Syst. Evol. Microbiol.">
        <title>The Global Catalogue of Microorganisms (GCM) 10K type strain sequencing project: providing services to taxonomists for standard genome sequencing and annotation.</title>
        <authorList>
            <consortium name="The Broad Institute Genomics Platform"/>
            <consortium name="The Broad Institute Genome Sequencing Center for Infectious Disease"/>
            <person name="Wu L."/>
            <person name="Ma J."/>
        </authorList>
    </citation>
    <scope>NUCLEOTIDE SEQUENCE [LARGE SCALE GENOMIC DNA]</scope>
    <source>
        <strain evidence="11">FCH27</strain>
    </source>
</reference>
<dbReference type="PROSITE" id="PS50294">
    <property type="entry name" value="WD_REPEATS_REGION"/>
    <property type="match status" value="2"/>
</dbReference>
<evidence type="ECO:0000313" key="11">
    <source>
        <dbReference type="Proteomes" id="UP001596524"/>
    </source>
</evidence>
<dbReference type="PROSITE" id="PS50082">
    <property type="entry name" value="WD_REPEATS_2"/>
    <property type="match status" value="3"/>
</dbReference>
<dbReference type="RefSeq" id="WP_255888707.1">
    <property type="nucleotide sequence ID" value="NZ_JAFMZM010000001.1"/>
</dbReference>
<dbReference type="InterPro" id="IPR016032">
    <property type="entry name" value="Sig_transdc_resp-reg_C-effctor"/>
</dbReference>
<protein>
    <submittedName>
        <fullName evidence="10">BTAD domain-containing putative transcriptional regulator</fullName>
    </submittedName>
</protein>
<dbReference type="InterPro" id="IPR001680">
    <property type="entry name" value="WD40_rpt"/>
</dbReference>
<keyword evidence="5" id="KW-0238">DNA-binding</keyword>
<dbReference type="SMART" id="SM00320">
    <property type="entry name" value="WD40"/>
    <property type="match status" value="6"/>
</dbReference>
<dbReference type="InterPro" id="IPR027417">
    <property type="entry name" value="P-loop_NTPase"/>
</dbReference>
<dbReference type="SUPFAM" id="SSF50998">
    <property type="entry name" value="Quinoprotein alcohol dehydrogenase-like"/>
    <property type="match status" value="1"/>
</dbReference>
<comment type="caution">
    <text evidence="10">The sequence shown here is derived from an EMBL/GenBank/DDBJ whole genome shotgun (WGS) entry which is preliminary data.</text>
</comment>
<name>A0ABW2N0E2_9ACTN</name>
<dbReference type="InterPro" id="IPR049052">
    <property type="entry name" value="nSTAND1"/>
</dbReference>
<gene>
    <name evidence="10" type="ORF">ACFQO6_10825</name>
</gene>
<dbReference type="Pfam" id="PF03704">
    <property type="entry name" value="BTAD"/>
    <property type="match status" value="1"/>
</dbReference>
<dbReference type="Gene3D" id="1.10.10.10">
    <property type="entry name" value="Winged helix-like DNA-binding domain superfamily/Winged helix DNA-binding domain"/>
    <property type="match status" value="1"/>
</dbReference>
<dbReference type="Gene3D" id="2.130.10.10">
    <property type="entry name" value="YVTN repeat-like/Quinoprotein amine dehydrogenase"/>
    <property type="match status" value="3"/>
</dbReference>
<evidence type="ECO:0000259" key="9">
    <source>
        <dbReference type="SMART" id="SM01043"/>
    </source>
</evidence>
<dbReference type="InterPro" id="IPR001867">
    <property type="entry name" value="OmpR/PhoB-type_DNA-bd"/>
</dbReference>
<dbReference type="InterPro" id="IPR011659">
    <property type="entry name" value="WD40"/>
</dbReference>
<dbReference type="SMART" id="SM00862">
    <property type="entry name" value="Trans_reg_C"/>
    <property type="match status" value="1"/>
</dbReference>
<evidence type="ECO:0000256" key="2">
    <source>
        <dbReference type="ARBA" id="ARBA00022574"/>
    </source>
</evidence>
<keyword evidence="2 7" id="KW-0853">WD repeat</keyword>
<dbReference type="PANTHER" id="PTHR35807:SF1">
    <property type="entry name" value="TRANSCRIPTIONAL REGULATOR REDD"/>
    <property type="match status" value="1"/>
</dbReference>
<feature type="domain" description="Bacterial transcriptional activator" evidence="9">
    <location>
        <begin position="90"/>
        <end position="235"/>
    </location>
</feature>
<dbReference type="SMART" id="SM01043">
    <property type="entry name" value="BTAD"/>
    <property type="match status" value="1"/>
</dbReference>
<proteinExistence type="inferred from homology"/>
<dbReference type="InterPro" id="IPR051677">
    <property type="entry name" value="AfsR-DnrI-RedD_regulator"/>
</dbReference>
<accession>A0ABW2N0E2</accession>
<dbReference type="SUPFAM" id="SSF52540">
    <property type="entry name" value="P-loop containing nucleoside triphosphate hydrolases"/>
    <property type="match status" value="1"/>
</dbReference>
<dbReference type="SUPFAM" id="SSF46894">
    <property type="entry name" value="C-terminal effector domain of the bipartite response regulators"/>
    <property type="match status" value="1"/>
</dbReference>
<evidence type="ECO:0000256" key="7">
    <source>
        <dbReference type="PROSITE-ProRule" id="PRU00221"/>
    </source>
</evidence>
<dbReference type="InterPro" id="IPR005158">
    <property type="entry name" value="BTAD"/>
</dbReference>
<dbReference type="InterPro" id="IPR036388">
    <property type="entry name" value="WH-like_DNA-bd_sf"/>
</dbReference>
<feature type="repeat" description="WD" evidence="7">
    <location>
        <begin position="975"/>
        <end position="1016"/>
    </location>
</feature>
<dbReference type="Pfam" id="PF20703">
    <property type="entry name" value="nSTAND1"/>
    <property type="match status" value="1"/>
</dbReference>
<dbReference type="InterPro" id="IPR011047">
    <property type="entry name" value="Quinoprotein_ADH-like_sf"/>
</dbReference>
<evidence type="ECO:0000256" key="4">
    <source>
        <dbReference type="ARBA" id="ARBA00023015"/>
    </source>
</evidence>
<dbReference type="InterPro" id="IPR015943">
    <property type="entry name" value="WD40/YVTN_repeat-like_dom_sf"/>
</dbReference>
<dbReference type="CDD" id="cd15831">
    <property type="entry name" value="BTAD"/>
    <property type="match status" value="1"/>
</dbReference>
<dbReference type="PANTHER" id="PTHR35807">
    <property type="entry name" value="TRANSCRIPTIONAL REGULATOR REDD-RELATED"/>
    <property type="match status" value="1"/>
</dbReference>
<keyword evidence="4" id="KW-0805">Transcription regulation</keyword>
<dbReference type="SUPFAM" id="SSF69322">
    <property type="entry name" value="Tricorn protease domain 2"/>
    <property type="match status" value="1"/>
</dbReference>
<sequence length="1404" mass="151826">MSIRVLGPLTVDGADIKGRRDRIVLAVLACRLGQPVPIDTVADAVWSDEPPPSAAKNLQGCVVRLRRLLGAGAIATTSLGYSLEVPPDDVDVWQFERLVTRARELLALSEPDRASYQLGEALALWRGRPFLDLESWPPAAPEVRRLVELRLEAEELRAQGELAAGRVGEVLAGCQTLVREAPLREQRWALLARAQYQSGQQAAALRTIHQLKAILSEQLGIDPSRDVMALEQAVLQQDPSLVVPEQMGEVLAACPWQGLRAYDVEDADWFFGREREVAACLEILRTQRLLALAGPSGSGKSSLLRAGVGSALRARGHRLVTLTPGARPMEAVSVLRGGDPQTVLLVDQAEEVFTLCSDEQERRTFLDSLVDEAERRTVVVALRADRLSDVALHSSFSRLLERGLYLVGGLDEDGLRATIETPARQAGLLVEPGLVDLLVAEVVRDPGALPLLSHALLETWQRREGRTLTTAGYRDSGGIQGAVAKSAEQLYAALDPDDRPHLRDVMLRLVIPDEEGDPVRAKVPRRLLDREEGRDELVERLVEARLVTSDQGVLAISHEALARAWPRLRSWLDDDIDGQRILHHLAATADGWDTLGRPDTELYRGVRLARALGWKDQHGASLNPVETDFLEASREAEEVAERSAAAHARRQTVLIRRLRLVLGGAVVLLVLALVAGGFAAVQSDRAGRNAAEARQAVVSADARRIGARAQLADDISLSLLLAIAGVRLDDSPETRTNLLAALAERPHLVRSAPAGGDYLEVMAVSPDGRWIAASDDSNRMHLYDASTNEVVRTYDGAQLPEGTASMLPAFSPDGRQLAVSTYAESTEPVRLLDTSTMQPAAKKLAALPGGEPVYGGDVQFSADGRYLAATVLTDTTGRGVVWDLRSPSKPPALVPVGPVDWGVALSPDGQTMYTPWPLTAYDVATGRPIWRRNDVTSYLVLDVNAAGTRLALEDRATDKDGLLVDAATGRTVARLRGHQQGIRDLRFSWDGSLVGTASHDGEVIVWNVRSGKPMARWDTFEQSWSIGFSPDGGLVYAGGDDAMLRTWDLAVDDTYLRRTARITDADGFAHADVAPDGGRVAYRWLDDKDKGWVRFVDTATGAATPPTPLPVYEGEWSPGVWHPDGETYVSHGCDEPCAEAGTLTVTDPTTGKALNERHVFDGEIYSLTYVDGDRSLLAGDSEGRTHIFDAETLRPRGDPLDVPSDCCATSLGDGSTALLYDDSDDGASERWRVIDLGNGDVLSDGDLDLRAYTSVASPDGSTVAVAGQTGELVTIDVSSGEQRQGSTGLASEVLWLRYSGDGARLVSGAADGGVSLWDARTLDLLGTVYPPNEGDAVPAGVQFIGDSHAVVIASYDGRVYTWETDPGRALDFACQMAGRNLTEEEWAEFLPEQAYRKVCPGLRN</sequence>
<comment type="similarity">
    <text evidence="1">Belongs to the AfsR/DnrI/RedD regulatory family.</text>
</comment>
<feature type="repeat" description="WD" evidence="7">
    <location>
        <begin position="1286"/>
        <end position="1327"/>
    </location>
</feature>
<dbReference type="InterPro" id="IPR019775">
    <property type="entry name" value="WD40_repeat_CS"/>
</dbReference>
<dbReference type="SUPFAM" id="SSF48452">
    <property type="entry name" value="TPR-like"/>
    <property type="match status" value="1"/>
</dbReference>
<keyword evidence="6" id="KW-0804">Transcription</keyword>
<keyword evidence="11" id="KW-1185">Reference proteome</keyword>
<evidence type="ECO:0000313" key="10">
    <source>
        <dbReference type="EMBL" id="MFC7360764.1"/>
    </source>
</evidence>
<evidence type="ECO:0000256" key="3">
    <source>
        <dbReference type="ARBA" id="ARBA00022737"/>
    </source>
</evidence>
<feature type="repeat" description="WD" evidence="7">
    <location>
        <begin position="1025"/>
        <end position="1049"/>
    </location>
</feature>
<dbReference type="Gene3D" id="1.25.40.10">
    <property type="entry name" value="Tetratricopeptide repeat domain"/>
    <property type="match status" value="1"/>
</dbReference>
<dbReference type="Pfam" id="PF00400">
    <property type="entry name" value="WD40"/>
    <property type="match status" value="3"/>
</dbReference>
<evidence type="ECO:0000256" key="1">
    <source>
        <dbReference type="ARBA" id="ARBA00005820"/>
    </source>
</evidence>
<feature type="domain" description="OmpR/PhoB-type" evidence="8">
    <location>
        <begin position="13"/>
        <end position="83"/>
    </location>
</feature>
<dbReference type="Proteomes" id="UP001596524">
    <property type="component" value="Unassembled WGS sequence"/>
</dbReference>
<keyword evidence="3" id="KW-0677">Repeat</keyword>
<dbReference type="PROSITE" id="PS00678">
    <property type="entry name" value="WD_REPEATS_1"/>
    <property type="match status" value="3"/>
</dbReference>